<proteinExistence type="predicted"/>
<gene>
    <name evidence="2" type="ORF">ABW22_00070</name>
</gene>
<dbReference type="EMBL" id="LDUG01000001">
    <property type="protein sequence ID" value="KVW99772.1"/>
    <property type="molecule type" value="Genomic_DNA"/>
</dbReference>
<evidence type="ECO:0000313" key="2">
    <source>
        <dbReference type="EMBL" id="KVW99772.1"/>
    </source>
</evidence>
<evidence type="ECO:0000313" key="3">
    <source>
        <dbReference type="Proteomes" id="UP000064243"/>
    </source>
</evidence>
<evidence type="ECO:0000259" key="1">
    <source>
        <dbReference type="PROSITE" id="PS51832"/>
    </source>
</evidence>
<comment type="caution">
    <text evidence="2">The sequence shown here is derived from an EMBL/GenBank/DDBJ whole genome shotgun (WGS) entry which is preliminary data.</text>
</comment>
<accession>A0A106BW81</accession>
<name>A0A106BW81_THIDE</name>
<dbReference type="CDD" id="cd00077">
    <property type="entry name" value="HDc"/>
    <property type="match status" value="1"/>
</dbReference>
<dbReference type="OrthoDB" id="9763857at2"/>
<protein>
    <recommendedName>
        <fullName evidence="1">HD-GYP domain-containing protein</fullName>
    </recommendedName>
</protein>
<dbReference type="PATRIC" id="fig|36861.3.peg.17"/>
<sequence>MSVPLASASHAAIDRQLERFSADIHRLMTERDQALEAARRSRRDALLRLAAAAELKDDDTGVHIVRMGYTSALIALALDCPADWSERLFYASRMHDIGKLGIPDSILKEREVMNRHPELGWALLADADNPLFQLAAEVALAHHERWDGSGYSGGMAGEAIPLSGRIVAVADFFDALTMARCYRPAFSAEQALAMLGDASGRHFDARVVTAFFVAKDCIIAVRDRVNGGEPPSLADAWRSA</sequence>
<dbReference type="InterPro" id="IPR052020">
    <property type="entry name" value="Cyclic_di-GMP/3'3'-cGAMP_PDE"/>
</dbReference>
<dbReference type="Proteomes" id="UP000064243">
    <property type="component" value="Unassembled WGS sequence"/>
</dbReference>
<dbReference type="SUPFAM" id="SSF109604">
    <property type="entry name" value="HD-domain/PDEase-like"/>
    <property type="match status" value="1"/>
</dbReference>
<dbReference type="InterPro" id="IPR037522">
    <property type="entry name" value="HD_GYP_dom"/>
</dbReference>
<dbReference type="SMART" id="SM00471">
    <property type="entry name" value="HDc"/>
    <property type="match status" value="1"/>
</dbReference>
<reference evidence="2 3" key="1">
    <citation type="journal article" date="2015" name="Appl. Environ. Microbiol.">
        <title>Aerobic and Anaerobic Thiosulfate Oxidation by a Cold-Adapted, Subglacial Chemoautotroph.</title>
        <authorList>
            <person name="Harrold Z.R."/>
            <person name="Skidmore M.L."/>
            <person name="Hamilton T.L."/>
            <person name="Desch L."/>
            <person name="Amada K."/>
            <person name="van Gelder W."/>
            <person name="Glover K."/>
            <person name="Roden E.E."/>
            <person name="Boyd E.S."/>
        </authorList>
    </citation>
    <scope>NUCLEOTIDE SEQUENCE [LARGE SCALE GENOMIC DNA]</scope>
    <source>
        <strain evidence="2 3">RG</strain>
    </source>
</reference>
<dbReference type="InterPro" id="IPR003607">
    <property type="entry name" value="HD/PDEase_dom"/>
</dbReference>
<dbReference type="Gene3D" id="1.10.3210.10">
    <property type="entry name" value="Hypothetical protein af1432"/>
    <property type="match status" value="1"/>
</dbReference>
<organism evidence="2 3">
    <name type="scientific">Thiobacillus denitrificans</name>
    <dbReference type="NCBI Taxonomy" id="36861"/>
    <lineage>
        <taxon>Bacteria</taxon>
        <taxon>Pseudomonadati</taxon>
        <taxon>Pseudomonadota</taxon>
        <taxon>Betaproteobacteria</taxon>
        <taxon>Nitrosomonadales</taxon>
        <taxon>Thiobacillaceae</taxon>
        <taxon>Thiobacillus</taxon>
    </lineage>
</organism>
<dbReference type="GO" id="GO:0008081">
    <property type="term" value="F:phosphoric diester hydrolase activity"/>
    <property type="evidence" value="ECO:0007669"/>
    <property type="project" value="UniProtKB-ARBA"/>
</dbReference>
<dbReference type="PROSITE" id="PS51832">
    <property type="entry name" value="HD_GYP"/>
    <property type="match status" value="1"/>
</dbReference>
<dbReference type="PANTHER" id="PTHR45228:SF1">
    <property type="entry name" value="CYCLIC DI-GMP PHOSPHODIESTERASE TM_0186"/>
    <property type="match status" value="1"/>
</dbReference>
<dbReference type="RefSeq" id="WP_059750720.1">
    <property type="nucleotide sequence ID" value="NZ_LDUG01000001.1"/>
</dbReference>
<dbReference type="AlphaFoldDB" id="A0A106BW81"/>
<keyword evidence="3" id="KW-1185">Reference proteome</keyword>
<dbReference type="PANTHER" id="PTHR45228">
    <property type="entry name" value="CYCLIC DI-GMP PHOSPHODIESTERASE TM_0186-RELATED"/>
    <property type="match status" value="1"/>
</dbReference>
<feature type="domain" description="HD-GYP" evidence="1">
    <location>
        <begin position="38"/>
        <end position="227"/>
    </location>
</feature>
<dbReference type="Pfam" id="PF13487">
    <property type="entry name" value="HD_5"/>
    <property type="match status" value="1"/>
</dbReference>